<dbReference type="OrthoDB" id="7889190at2"/>
<keyword evidence="3" id="KW-0966">Cell projection</keyword>
<proteinExistence type="predicted"/>
<dbReference type="Proteomes" id="UP000057213">
    <property type="component" value="Chromosome"/>
</dbReference>
<feature type="domain" description="Flagellar protein FlgJ N-terminal" evidence="2">
    <location>
        <begin position="96"/>
        <end position="139"/>
    </location>
</feature>
<evidence type="ECO:0000259" key="2">
    <source>
        <dbReference type="Pfam" id="PF10135"/>
    </source>
</evidence>
<dbReference type="GO" id="GO:0016787">
    <property type="term" value="F:hydrolase activity"/>
    <property type="evidence" value="ECO:0007669"/>
    <property type="project" value="UniProtKB-KW"/>
</dbReference>
<evidence type="ECO:0000313" key="3">
    <source>
        <dbReference type="EMBL" id="ALE02983.1"/>
    </source>
</evidence>
<dbReference type="InterPro" id="IPR019301">
    <property type="entry name" value="Flagellar_prot_FlgJ_N"/>
</dbReference>
<keyword evidence="3" id="KW-0282">Flagellum</keyword>
<accession>A0A0M4L620</accession>
<name>A0A0M4L620_9HYPH</name>
<feature type="region of interest" description="Disordered" evidence="1">
    <location>
        <begin position="143"/>
        <end position="163"/>
    </location>
</feature>
<sequence length="185" mass="20763">MAIQPLSDIVFDVARAADPLEYRASVEKLYSAQNVVRTQGVEQVGERFSELVSSDLLALKGEGHQAPMQSETAKDRESEVFRDFESFMLQSLIENMFTTDSQSFFGKGQTGKIWKSMMVEQLAKEFANSGGIGVAQMLASEKARREESAAHEKEERQPKTAFEDHNTIARAIVYSNDLNLVRQYS</sequence>
<reference evidence="3 4" key="1">
    <citation type="journal article" date="2015" name="Genome Announc.">
        <title>Complete Genome Sequence of Bartonella ancashensis Strain 20.00, Isolated from the Blood of a Patient with Verruga Peruana.</title>
        <authorList>
            <person name="Hang J."/>
            <person name="Mullins K.E."/>
            <person name="Clifford R.J."/>
            <person name="Onmus-Leone F."/>
            <person name="Yang Y."/>
            <person name="Jiang J."/>
            <person name="Leguia M."/>
            <person name="Kasper M.R."/>
            <person name="Maguina C."/>
            <person name="Lesho E.P."/>
            <person name="Jarman R.G."/>
            <person name="Richards A.L."/>
            <person name="Blazes D."/>
        </authorList>
    </citation>
    <scope>NUCLEOTIDE SEQUENCE [LARGE SCALE GENOMIC DNA]</scope>
    <source>
        <strain evidence="3 4">20.00</strain>
    </source>
</reference>
<keyword evidence="3" id="KW-0378">Hydrolase</keyword>
<keyword evidence="3" id="KW-0969">Cilium</keyword>
<keyword evidence="4" id="KW-1185">Reference proteome</keyword>
<dbReference type="KEGG" id="banc:PU02_0169"/>
<dbReference type="STRING" id="1318743.PU02_0169"/>
<evidence type="ECO:0000256" key="1">
    <source>
        <dbReference type="SAM" id="MobiDB-lite"/>
    </source>
</evidence>
<dbReference type="EMBL" id="CP010401">
    <property type="protein sequence ID" value="ALE02983.1"/>
    <property type="molecule type" value="Genomic_DNA"/>
</dbReference>
<protein>
    <submittedName>
        <fullName evidence="3">Flagellar protein FlgJ (Peptidoglycan hydrolase)</fullName>
    </submittedName>
</protein>
<dbReference type="PATRIC" id="fig|1318743.3.peg.174"/>
<organism evidence="3 4">
    <name type="scientific">Bartonella ancashensis</name>
    <dbReference type="NCBI Taxonomy" id="1318743"/>
    <lineage>
        <taxon>Bacteria</taxon>
        <taxon>Pseudomonadati</taxon>
        <taxon>Pseudomonadota</taxon>
        <taxon>Alphaproteobacteria</taxon>
        <taxon>Hyphomicrobiales</taxon>
        <taxon>Bartonellaceae</taxon>
        <taxon>Bartonella</taxon>
    </lineage>
</organism>
<dbReference type="Pfam" id="PF10135">
    <property type="entry name" value="Rod-binding"/>
    <property type="match status" value="1"/>
</dbReference>
<dbReference type="RefSeq" id="WP_053943667.1">
    <property type="nucleotide sequence ID" value="NZ_CP010401.1"/>
</dbReference>
<dbReference type="AlphaFoldDB" id="A0A0M4L620"/>
<evidence type="ECO:0000313" key="4">
    <source>
        <dbReference type="Proteomes" id="UP000057213"/>
    </source>
</evidence>
<gene>
    <name evidence="3" type="ORF">PU02_0169</name>
</gene>